<organism evidence="1">
    <name type="scientific">Microvirus mar4</name>
    <dbReference type="NCBI Taxonomy" id="2851174"/>
    <lineage>
        <taxon>Viruses</taxon>
        <taxon>Monodnaviria</taxon>
        <taxon>Sangervirae</taxon>
        <taxon>Phixviricota</taxon>
        <taxon>Malgrandaviricetes</taxon>
        <taxon>Petitvirales</taxon>
        <taxon>Microviridae</taxon>
    </lineage>
</organism>
<sequence>MAHSDAVYVIHDRLINADVFMFMAQHDGIAKGHLHSFCNRCRRTDFALYRVAAFDCVDDVMVPVNAERVYLCDAKPEYLEQEDGNFEA</sequence>
<reference evidence="1" key="1">
    <citation type="submission" date="2021-04" db="EMBL/GenBank/DDBJ databases">
        <title>Genomes of microviruses identified in yellow-bellied marmot fecal samples.</title>
        <authorList>
            <person name="Varsani A."/>
            <person name="Kraberger S."/>
            <person name="Chatterjee A."/>
            <person name="Richet C."/>
            <person name="Fontenele R.S."/>
            <person name="Schmidlin K."/>
            <person name="Blumstein D.T."/>
        </authorList>
    </citation>
    <scope>NUCLEOTIDE SEQUENCE</scope>
    <source>
        <strain evidence="1">Mar4</strain>
    </source>
</reference>
<protein>
    <submittedName>
        <fullName evidence="1">Uncharacterized protein</fullName>
    </submittedName>
</protein>
<accession>A0A8F5MKF4</accession>
<dbReference type="EMBL" id="MZ089750">
    <property type="protein sequence ID" value="QXN75007.1"/>
    <property type="molecule type" value="Genomic_DNA"/>
</dbReference>
<name>A0A8F5MKF4_9VIRU</name>
<evidence type="ECO:0000313" key="1">
    <source>
        <dbReference type="EMBL" id="QXN75007.1"/>
    </source>
</evidence>
<proteinExistence type="predicted"/>